<gene>
    <name evidence="2" type="ORF">I3J27_02535</name>
</gene>
<protein>
    <submittedName>
        <fullName evidence="2">Uncharacterized protein</fullName>
    </submittedName>
</protein>
<dbReference type="EMBL" id="CP089391">
    <property type="protein sequence ID" value="WBL79325.1"/>
    <property type="molecule type" value="Genomic_DNA"/>
</dbReference>
<evidence type="ECO:0000256" key="1">
    <source>
        <dbReference type="SAM" id="MobiDB-lite"/>
    </source>
</evidence>
<keyword evidence="3" id="KW-1185">Reference proteome</keyword>
<accession>A0ABY7MLP5</accession>
<proteinExistence type="predicted"/>
<dbReference type="Pfam" id="PF06240">
    <property type="entry name" value="COXG"/>
    <property type="match status" value="1"/>
</dbReference>
<dbReference type="InterPro" id="IPR010419">
    <property type="entry name" value="CO_DH_gsu"/>
</dbReference>
<dbReference type="RefSeq" id="WP_270164862.1">
    <property type="nucleotide sequence ID" value="NZ_CP089391.1"/>
</dbReference>
<dbReference type="PANTHER" id="PTHR38588:SF1">
    <property type="entry name" value="BLL0334 PROTEIN"/>
    <property type="match status" value="1"/>
</dbReference>
<dbReference type="PANTHER" id="PTHR38588">
    <property type="entry name" value="BLL0334 PROTEIN"/>
    <property type="match status" value="1"/>
</dbReference>
<evidence type="ECO:0000313" key="2">
    <source>
        <dbReference type="EMBL" id="WBL79325.1"/>
    </source>
</evidence>
<dbReference type="Gene3D" id="3.30.530.20">
    <property type="match status" value="1"/>
</dbReference>
<reference evidence="2" key="1">
    <citation type="submission" date="2021-12" db="EMBL/GenBank/DDBJ databases">
        <title>Bradyrhizobium xenonodulans sp. nov.</title>
        <authorList>
            <person name="Claassens R."/>
            <person name="Venter S.N."/>
            <person name="Beukes C.W."/>
            <person name="Stepkowski T."/>
            <person name="Steenkamp E.T."/>
        </authorList>
    </citation>
    <scope>NUCLEOTIDE SEQUENCE</scope>
    <source>
        <strain evidence="2">14AB</strain>
    </source>
</reference>
<dbReference type="InterPro" id="IPR023393">
    <property type="entry name" value="START-like_dom_sf"/>
</dbReference>
<feature type="compositionally biased region" description="Gly residues" evidence="1">
    <location>
        <begin position="1"/>
        <end position="12"/>
    </location>
</feature>
<organism evidence="2 3">
    <name type="scientific">Bradyrhizobium xenonodulans</name>
    <dbReference type="NCBI Taxonomy" id="2736875"/>
    <lineage>
        <taxon>Bacteria</taxon>
        <taxon>Pseudomonadati</taxon>
        <taxon>Pseudomonadota</taxon>
        <taxon>Alphaproteobacteria</taxon>
        <taxon>Hyphomicrobiales</taxon>
        <taxon>Nitrobacteraceae</taxon>
        <taxon>Bradyrhizobium</taxon>
    </lineage>
</organism>
<name>A0ABY7MLP5_9BRAD</name>
<dbReference type="Proteomes" id="UP001179614">
    <property type="component" value="Chromosome"/>
</dbReference>
<sequence length="73" mass="7664">MASGGFAKGGAKVGLEEESPDVTILQDETDAQIGGKLAQPGSRLIDSTSRKLAANFFESLAALVAPSSRWTRR</sequence>
<evidence type="ECO:0000313" key="3">
    <source>
        <dbReference type="Proteomes" id="UP001179614"/>
    </source>
</evidence>
<dbReference type="SUPFAM" id="SSF55961">
    <property type="entry name" value="Bet v1-like"/>
    <property type="match status" value="1"/>
</dbReference>
<feature type="region of interest" description="Disordered" evidence="1">
    <location>
        <begin position="1"/>
        <end position="20"/>
    </location>
</feature>